<gene>
    <name evidence="2" type="ORF">SS50377_13927</name>
    <name evidence="3" type="ORF">SS50377_24509</name>
</gene>
<proteinExistence type="predicted"/>
<reference evidence="3" key="2">
    <citation type="submission" date="2020-12" db="EMBL/GenBank/DDBJ databases">
        <title>New Spironucleus salmonicida genome in near-complete chromosomes.</title>
        <authorList>
            <person name="Xu F."/>
            <person name="Kurt Z."/>
            <person name="Jimenez-Gonzalez A."/>
            <person name="Astvaldsson A."/>
            <person name="Andersson J.O."/>
            <person name="Svard S.G."/>
        </authorList>
    </citation>
    <scope>NUCLEOTIDE SEQUENCE</scope>
    <source>
        <strain evidence="3">ATCC 50377</strain>
    </source>
</reference>
<dbReference type="Pfam" id="PF25793">
    <property type="entry name" value="WHD_2nd_NFRKB"/>
    <property type="match status" value="1"/>
</dbReference>
<dbReference type="EMBL" id="KI546085">
    <property type="protein sequence ID" value="EST45948.1"/>
    <property type="molecule type" value="Genomic_DNA"/>
</dbReference>
<evidence type="ECO:0000313" key="3">
    <source>
        <dbReference type="EMBL" id="KAH0574551.1"/>
    </source>
</evidence>
<dbReference type="VEuPathDB" id="GiardiaDB:SS50377_24509"/>
<dbReference type="EMBL" id="AUWU02000004">
    <property type="protein sequence ID" value="KAH0574551.1"/>
    <property type="molecule type" value="Genomic_DNA"/>
</dbReference>
<dbReference type="Proteomes" id="UP000018208">
    <property type="component" value="Unassembled WGS sequence"/>
</dbReference>
<feature type="domain" description="Nuclear factor related to kappa-B-binding protein second winged helix" evidence="1">
    <location>
        <begin position="734"/>
        <end position="865"/>
    </location>
</feature>
<keyword evidence="4" id="KW-1185">Reference proteome</keyword>
<evidence type="ECO:0000313" key="4">
    <source>
        <dbReference type="Proteomes" id="UP000018208"/>
    </source>
</evidence>
<protein>
    <recommendedName>
        <fullName evidence="1">Nuclear factor related to kappa-B-binding protein second winged helix domain-containing protein</fullName>
    </recommendedName>
</protein>
<dbReference type="InterPro" id="IPR057748">
    <property type="entry name" value="NFRKB_WH_2"/>
</dbReference>
<organism evidence="2">
    <name type="scientific">Spironucleus salmonicida</name>
    <dbReference type="NCBI Taxonomy" id="348837"/>
    <lineage>
        <taxon>Eukaryota</taxon>
        <taxon>Metamonada</taxon>
        <taxon>Diplomonadida</taxon>
        <taxon>Hexamitidae</taxon>
        <taxon>Hexamitinae</taxon>
        <taxon>Spironucleus</taxon>
    </lineage>
</organism>
<dbReference type="AlphaFoldDB" id="V6LNX8"/>
<evidence type="ECO:0000259" key="1">
    <source>
        <dbReference type="Pfam" id="PF25793"/>
    </source>
</evidence>
<accession>V6LNX8</accession>
<evidence type="ECO:0000313" key="2">
    <source>
        <dbReference type="EMBL" id="EST45948.1"/>
    </source>
</evidence>
<dbReference type="OrthoDB" id="10254164at2759"/>
<name>V6LNX8_9EUKA</name>
<reference evidence="2 3" key="1">
    <citation type="journal article" date="2014" name="PLoS Genet.">
        <title>The Genome of Spironucleus salmonicida Highlights a Fish Pathogen Adapted to Fluctuating Environments.</title>
        <authorList>
            <person name="Xu F."/>
            <person name="Jerlstrom-Hultqvist J."/>
            <person name="Einarsson E."/>
            <person name="Astvaldsson A."/>
            <person name="Svard S.G."/>
            <person name="Andersson J.O."/>
        </authorList>
    </citation>
    <scope>NUCLEOTIDE SEQUENCE</scope>
    <source>
        <strain evidence="3">ATCC 50377</strain>
    </source>
</reference>
<sequence length="904" mass="104094">MINPRILLERQVMQQRYKQFMHKNAGIQIEDPQYQFQSAKKLFTMKNGLQYVPAFYDLDNISLPIVTPQIDKNSVLNAQILSLKIEKDLPIKNIISNYQFASVQIITMQQKQKKAFAQLKGQPHKQERDASYHQLEYEIVKAETSDFDIVDNQKIGQFKMVDGRILESTKFDCQKLWYKAGTSKVEAIMFGIPYEEMTSKTHTENQLEVQSDQNLDVFNQHVKKQYKNSLQSVVYEEPIVISNVAHPSDITSQKFIKDLLTRQQKLSAAPVVKSTPKLPKEKPYQENYEKKMIIGRKYGPVNLPQILEGFQKNSQSHVLDTALFYVPTLCHALVAIISCQQCQVKLREEDIFLSTLAAEHITLGRQAILIRDICILIRDKYPKIIEKFIPKPLKCFETIITALLFMVSPDDSLVESVVQIHDEVQYMTRSSVYDLKSGLVEQLTHQDKLKSPPSQGQTLQLNIGPTAIMTEDERYLLEGDKGQAFRRQFYTLSRKQEPAQKSTKQDFSIKTAEPILREVNKYTSQASQLVNQTIITQISQGSSIIQALESNCQVYGNQNNFSIIYENQSVKTVDTIKLTHQELQQIDTRMLFLSEEDKLKVSQIPEKKQKELNSDSDSDVLADDLPQVPPPSRAIIALSSPLLGEFMLCQKTPVNSYFGADLDDLNRIAFLVERQLEIDVQEMHSGAQLFKNGEFDKIYQNDLTKVRMETLLKSKQKVALSLDSTGQRYDDLDRLHFRAQERLRYFLLPHVTFPYVVKGRKSLSLKQKLAEQKPQSYKNLAPNKQIAQHLSKIAAVQDAAARLPGRFGTREDIMDRCCDGQFYSQRDSRLQNKVSCALDRLRLHFVDEGKKMRLAMYNASEKIWMLAPGRLQVVMGDIEQEEWPSDLYEMYCKGTRTMRMMNRQ</sequence>